<dbReference type="SFLD" id="SFLDG01389">
    <property type="entry name" value="menaquinone_synthsis_involved"/>
    <property type="match status" value="1"/>
</dbReference>
<organism evidence="10 11">
    <name type="scientific">Selenihalanaerobacter shriftii</name>
    <dbReference type="NCBI Taxonomy" id="142842"/>
    <lineage>
        <taxon>Bacteria</taxon>
        <taxon>Bacillati</taxon>
        <taxon>Bacillota</taxon>
        <taxon>Clostridia</taxon>
        <taxon>Halanaerobiales</taxon>
        <taxon>Halobacteroidaceae</taxon>
        <taxon>Selenihalanaerobacter</taxon>
    </lineage>
</organism>
<dbReference type="EMBL" id="FUWM01000011">
    <property type="protein sequence ID" value="SJZ67994.1"/>
    <property type="molecule type" value="Genomic_DNA"/>
</dbReference>
<evidence type="ECO:0000256" key="7">
    <source>
        <dbReference type="PIRSR" id="PIRSR004762-1"/>
    </source>
</evidence>
<dbReference type="GO" id="GO:0044689">
    <property type="term" value="F:7,8-didemethyl-8-hydroxy-5-deazariboflavin synthase activity"/>
    <property type="evidence" value="ECO:0007669"/>
    <property type="project" value="TreeGrafter"/>
</dbReference>
<evidence type="ECO:0000256" key="3">
    <source>
        <dbReference type="ARBA" id="ARBA00022723"/>
    </source>
</evidence>
<feature type="binding site" evidence="6 7">
    <location>
        <position position="70"/>
    </location>
    <ligand>
        <name>[4Fe-4S] cluster</name>
        <dbReference type="ChEBI" id="CHEBI:49883"/>
        <note>4Fe-4S-S-AdoMet</note>
    </ligand>
</feature>
<dbReference type="CDD" id="cd01335">
    <property type="entry name" value="Radical_SAM"/>
    <property type="match status" value="1"/>
</dbReference>
<dbReference type="HAMAP" id="MF_00993">
    <property type="entry name" value="MqnE"/>
    <property type="match status" value="1"/>
</dbReference>
<dbReference type="InterPro" id="IPR013785">
    <property type="entry name" value="Aldolase_TIM"/>
</dbReference>
<protein>
    <recommendedName>
        <fullName evidence="6">Aminodeoxyfutalosine synthase</fullName>
        <shortName evidence="6">AFL synthase</shortName>
        <shortName evidence="6">Aminofutalosine synthase</shortName>
        <ecNumber evidence="6">2.5.1.120</ecNumber>
    </recommendedName>
    <alternativeName>
        <fullName evidence="6">Menaquinone biosynthetic enzyme MqnE</fullName>
    </alternativeName>
</protein>
<dbReference type="SFLD" id="SFLDG01064">
    <property type="entry name" value="F420__menaquinone_cofactor_bio"/>
    <property type="match status" value="1"/>
</dbReference>
<dbReference type="Pfam" id="PF04055">
    <property type="entry name" value="Radical_SAM"/>
    <property type="match status" value="1"/>
</dbReference>
<dbReference type="InterPro" id="IPR006638">
    <property type="entry name" value="Elp3/MiaA/NifB-like_rSAM"/>
</dbReference>
<dbReference type="RefSeq" id="WP_078809997.1">
    <property type="nucleotide sequence ID" value="NZ_FUWM01000011.1"/>
</dbReference>
<dbReference type="Proteomes" id="UP000190625">
    <property type="component" value="Unassembled WGS sequence"/>
</dbReference>
<dbReference type="UniPathway" id="UPA00079"/>
<evidence type="ECO:0000256" key="5">
    <source>
        <dbReference type="ARBA" id="ARBA00023014"/>
    </source>
</evidence>
<dbReference type="GO" id="GO:0102573">
    <property type="term" value="F:aminodeoxyfutalosine synthase activity"/>
    <property type="evidence" value="ECO:0007669"/>
    <property type="project" value="UniProtKB-EC"/>
</dbReference>
<dbReference type="SFLD" id="SFLDG01388">
    <property type="entry name" value="7_8-didemethyl-8-hydroxy-5-dea"/>
    <property type="match status" value="1"/>
</dbReference>
<feature type="domain" description="Radical SAM core" evidence="9">
    <location>
        <begin position="56"/>
        <end position="288"/>
    </location>
</feature>
<dbReference type="Gene3D" id="3.20.20.70">
    <property type="entry name" value="Aldolase class I"/>
    <property type="match status" value="1"/>
</dbReference>
<proteinExistence type="inferred from homology"/>
<dbReference type="SMART" id="SM00729">
    <property type="entry name" value="Elp3"/>
    <property type="match status" value="1"/>
</dbReference>
<evidence type="ECO:0000256" key="2">
    <source>
        <dbReference type="ARBA" id="ARBA00022691"/>
    </source>
</evidence>
<dbReference type="PANTHER" id="PTHR43076:SF7">
    <property type="entry name" value="AMINODEOXYFUTALOSINE SYNTHASE"/>
    <property type="match status" value="1"/>
</dbReference>
<evidence type="ECO:0000256" key="6">
    <source>
        <dbReference type="HAMAP-Rule" id="MF_00993"/>
    </source>
</evidence>
<comment type="similarity">
    <text evidence="6">Belongs to the radical SAM superfamily. MqnE family.</text>
</comment>
<dbReference type="SUPFAM" id="SSF102114">
    <property type="entry name" value="Radical SAM enzymes"/>
    <property type="match status" value="1"/>
</dbReference>
<keyword evidence="3 6" id="KW-0479">Metal-binding</keyword>
<dbReference type="AlphaFoldDB" id="A0A1T4MMJ3"/>
<keyword evidence="6" id="KW-0808">Transferase</keyword>
<dbReference type="SFLD" id="SFLDS00029">
    <property type="entry name" value="Radical_SAM"/>
    <property type="match status" value="1"/>
</dbReference>
<accession>A0A1T4MMJ3</accession>
<dbReference type="PANTHER" id="PTHR43076">
    <property type="entry name" value="FO SYNTHASE (COFH)"/>
    <property type="match status" value="1"/>
</dbReference>
<dbReference type="InterPro" id="IPR020050">
    <property type="entry name" value="FO_synthase_su2"/>
</dbReference>
<dbReference type="GO" id="GO:0005506">
    <property type="term" value="F:iron ion binding"/>
    <property type="evidence" value="ECO:0007669"/>
    <property type="project" value="UniProtKB-UniRule"/>
</dbReference>
<dbReference type="PROSITE" id="PS51918">
    <property type="entry name" value="RADICAL_SAM"/>
    <property type="match status" value="1"/>
</dbReference>
<comment type="catalytic activity">
    <reaction evidence="6">
        <text>3-[(1-carboxyvinyl)-oxy]benzoate + S-adenosyl-L-methionine + H2O = 6-amino-6-deoxyfutalosine + hydrogencarbonate + L-methionine + H(+)</text>
        <dbReference type="Rhea" id="RHEA:33075"/>
        <dbReference type="ChEBI" id="CHEBI:15377"/>
        <dbReference type="ChEBI" id="CHEBI:15378"/>
        <dbReference type="ChEBI" id="CHEBI:17544"/>
        <dbReference type="ChEBI" id="CHEBI:57844"/>
        <dbReference type="ChEBI" id="CHEBI:59789"/>
        <dbReference type="ChEBI" id="CHEBI:64286"/>
        <dbReference type="ChEBI" id="CHEBI:76981"/>
        <dbReference type="EC" id="2.5.1.120"/>
    </reaction>
</comment>
<gene>
    <name evidence="6" type="primary">mqnE</name>
    <name evidence="10" type="ORF">SAMN02745118_01522</name>
</gene>
<dbReference type="SFLD" id="SFLDF00343">
    <property type="entry name" value="aminofutalosine_synthase_(mqnE"/>
    <property type="match status" value="1"/>
</dbReference>
<dbReference type="STRING" id="142842.SAMN02745118_01522"/>
<keyword evidence="6" id="KW-0474">Menaquinone biosynthesis</keyword>
<evidence type="ECO:0000313" key="10">
    <source>
        <dbReference type="EMBL" id="SJZ67994.1"/>
    </source>
</evidence>
<dbReference type="SFLD" id="SFLDF00342">
    <property type="entry name" value="cyclic_dehypoxanthine_futalosi"/>
    <property type="match status" value="1"/>
</dbReference>
<feature type="binding site" evidence="6 7">
    <location>
        <position position="74"/>
    </location>
    <ligand>
        <name>[4Fe-4S] cluster</name>
        <dbReference type="ChEBI" id="CHEBI:49883"/>
        <note>4Fe-4S-S-AdoMet</note>
    </ligand>
</feature>
<feature type="binding site" evidence="6 7">
    <location>
        <position position="77"/>
    </location>
    <ligand>
        <name>[4Fe-4S] cluster</name>
        <dbReference type="ChEBI" id="CHEBI:49883"/>
        <note>4Fe-4S-S-AdoMet</note>
    </ligand>
</feature>
<evidence type="ECO:0000256" key="8">
    <source>
        <dbReference type="PIRSR" id="PIRSR004762-2"/>
    </source>
</evidence>
<dbReference type="InterPro" id="IPR058240">
    <property type="entry name" value="rSAM_sf"/>
</dbReference>
<dbReference type="InterPro" id="IPR022432">
    <property type="entry name" value="MqnE"/>
</dbReference>
<keyword evidence="11" id="KW-1185">Reference proteome</keyword>
<dbReference type="NCBIfam" id="TIGR03700">
    <property type="entry name" value="mena_SCO4494"/>
    <property type="match status" value="1"/>
</dbReference>
<dbReference type="InterPro" id="IPR007197">
    <property type="entry name" value="rSAM"/>
</dbReference>
<dbReference type="InterPro" id="IPR045567">
    <property type="entry name" value="CofH/MnqC-like_C"/>
</dbReference>
<dbReference type="PIRSF" id="PIRSF004762">
    <property type="entry name" value="CHP00423"/>
    <property type="match status" value="1"/>
</dbReference>
<dbReference type="Pfam" id="PF19288">
    <property type="entry name" value="CofH_C"/>
    <property type="match status" value="1"/>
</dbReference>
<dbReference type="GO" id="GO:0051539">
    <property type="term" value="F:4 iron, 4 sulfur cluster binding"/>
    <property type="evidence" value="ECO:0007669"/>
    <property type="project" value="UniProtKB-KW"/>
</dbReference>
<sequence>MEELFIDSELADIKEKVLAGERLNREDGIKLMKSNDLLTIGYLADYVRKRKCGDEVYFINNRHINHTNVCEVQCKFCAFGKEPEEEDAYTMNLKEVAKAIDESPEGISELHIVGGCHHDLPLEYFEDMLKLAKEKRPDTYVQGFTAVEIAYLAEQAELNVKETLERLKAAGLDSIPGGGAEVFSPRVREQVCENKISGEEWLSVMEQAHNLGIKTNATMLYGHIETSEERIDHLIKLRELQDKTGGFLTFIPLAFHPENTELDDITPTTGYDDLKVLAVARLMLDNFDHIKAFWIMLGTKLAQVSLGFGVNDLDGTVVEEKITHAAGAETSQGLTRTEIVNMIKKAGRIPVERDTVYNRVGRVNK</sequence>
<dbReference type="InterPro" id="IPR034405">
    <property type="entry name" value="F420"/>
</dbReference>
<comment type="cofactor">
    <cofactor evidence="6 7">
        <name>[4Fe-4S] cluster</name>
        <dbReference type="ChEBI" id="CHEBI:49883"/>
    </cofactor>
    <text evidence="6 7">Binds 1 [4Fe-4S] cluster. The cluster is coordinated with 3 cysteines and an exchangeable S-adenosyl-L-methionine.</text>
</comment>
<dbReference type="EC" id="2.5.1.120" evidence="6"/>
<feature type="binding site" evidence="8">
    <location>
        <position position="181"/>
    </location>
    <ligand>
        <name>S-adenosyl-L-methionine</name>
        <dbReference type="ChEBI" id="CHEBI:59789"/>
    </ligand>
</feature>
<evidence type="ECO:0000256" key="4">
    <source>
        <dbReference type="ARBA" id="ARBA00023004"/>
    </source>
</evidence>
<keyword evidence="4 6" id="KW-0408">Iron</keyword>
<keyword evidence="5 6" id="KW-0411">Iron-sulfur</keyword>
<evidence type="ECO:0000256" key="1">
    <source>
        <dbReference type="ARBA" id="ARBA00022485"/>
    </source>
</evidence>
<dbReference type="NCBIfam" id="TIGR00423">
    <property type="entry name" value="CofH family radical SAM protein"/>
    <property type="match status" value="1"/>
</dbReference>
<keyword evidence="1 6" id="KW-0004">4Fe-4S</keyword>
<keyword evidence="2 6" id="KW-0949">S-adenosyl-L-methionine</keyword>
<name>A0A1T4MMJ3_9FIRM</name>
<evidence type="ECO:0000313" key="11">
    <source>
        <dbReference type="Proteomes" id="UP000190625"/>
    </source>
</evidence>
<comment type="pathway">
    <text evidence="6">Quinol/quinone metabolism; menaquinone biosynthesis.</text>
</comment>
<evidence type="ECO:0000259" key="9">
    <source>
        <dbReference type="PROSITE" id="PS51918"/>
    </source>
</evidence>
<comment type="function">
    <text evidence="6">Radical SAM enzyme that catalyzes the addition of the adenosyl radical to the double bond of 3-[(1-carboxyvinyl)oxy]benzoate, leading to aminodeoxyfutalosine (AFL), a key intermediate in the formation of menaquinone (MK, vitamin K2) from chorismate.</text>
</comment>
<dbReference type="GO" id="GO:0009234">
    <property type="term" value="P:menaquinone biosynthetic process"/>
    <property type="evidence" value="ECO:0007669"/>
    <property type="project" value="UniProtKB-UniRule"/>
</dbReference>
<dbReference type="OrthoDB" id="9802027at2"/>
<feature type="binding site" evidence="8">
    <location>
        <position position="76"/>
    </location>
    <ligand>
        <name>S-adenosyl-L-methionine</name>
        <dbReference type="ChEBI" id="CHEBI:59789"/>
    </ligand>
</feature>
<reference evidence="11" key="1">
    <citation type="submission" date="2017-02" db="EMBL/GenBank/DDBJ databases">
        <authorList>
            <person name="Varghese N."/>
            <person name="Submissions S."/>
        </authorList>
    </citation>
    <scope>NUCLEOTIDE SEQUENCE [LARGE SCALE GENOMIC DNA]</scope>
    <source>
        <strain evidence="11">ATCC BAA-73</strain>
    </source>
</reference>